<accession>A0ABW3MI80</accession>
<keyword evidence="6" id="KW-1185">Reference proteome</keyword>
<dbReference type="PANTHER" id="PTHR43294:SF21">
    <property type="entry name" value="CATION TRANSPORTING ATPASE"/>
    <property type="match status" value="1"/>
</dbReference>
<feature type="domain" description="Cation-transporting P-type ATPase C-terminal" evidence="4">
    <location>
        <begin position="54"/>
        <end position="130"/>
    </location>
</feature>
<organism evidence="5 6">
    <name type="scientific">Kibdelosporangium lantanae</name>
    <dbReference type="NCBI Taxonomy" id="1497396"/>
    <lineage>
        <taxon>Bacteria</taxon>
        <taxon>Bacillati</taxon>
        <taxon>Actinomycetota</taxon>
        <taxon>Actinomycetes</taxon>
        <taxon>Pseudonocardiales</taxon>
        <taxon>Pseudonocardiaceae</taxon>
        <taxon>Kibdelosporangium</taxon>
    </lineage>
</organism>
<dbReference type="Proteomes" id="UP001597045">
    <property type="component" value="Unassembled WGS sequence"/>
</dbReference>
<evidence type="ECO:0000313" key="6">
    <source>
        <dbReference type="Proteomes" id="UP001597045"/>
    </source>
</evidence>
<evidence type="ECO:0000256" key="3">
    <source>
        <dbReference type="SAM" id="Phobius"/>
    </source>
</evidence>
<protein>
    <submittedName>
        <fullName evidence="5">Cation transporting ATPase C-terminal domain-containing protein</fullName>
    </submittedName>
</protein>
<evidence type="ECO:0000259" key="4">
    <source>
        <dbReference type="Pfam" id="PF00689"/>
    </source>
</evidence>
<comment type="subcellular location">
    <subcellularLocation>
        <location evidence="1">Cell membrane</location>
        <topology evidence="1">Multi-pass membrane protein</topology>
    </subcellularLocation>
</comment>
<proteinExistence type="predicted"/>
<evidence type="ECO:0000256" key="1">
    <source>
        <dbReference type="ARBA" id="ARBA00004651"/>
    </source>
</evidence>
<comment type="caution">
    <text evidence="5">The sequence shown here is derived from an EMBL/GenBank/DDBJ whole genome shotgun (WGS) entry which is preliminary data.</text>
</comment>
<dbReference type="InterPro" id="IPR023298">
    <property type="entry name" value="ATPase_P-typ_TM_dom_sf"/>
</dbReference>
<gene>
    <name evidence="5" type="ORF">ACFQ1S_32075</name>
</gene>
<dbReference type="InterPro" id="IPR006068">
    <property type="entry name" value="ATPase_P-typ_cation-transptr_C"/>
</dbReference>
<dbReference type="InterPro" id="IPR050510">
    <property type="entry name" value="Cation_transp_ATPase_P-type"/>
</dbReference>
<reference evidence="6" key="1">
    <citation type="journal article" date="2019" name="Int. J. Syst. Evol. Microbiol.">
        <title>The Global Catalogue of Microorganisms (GCM) 10K type strain sequencing project: providing services to taxonomists for standard genome sequencing and annotation.</title>
        <authorList>
            <consortium name="The Broad Institute Genomics Platform"/>
            <consortium name="The Broad Institute Genome Sequencing Center for Infectious Disease"/>
            <person name="Wu L."/>
            <person name="Ma J."/>
        </authorList>
    </citation>
    <scope>NUCLEOTIDE SEQUENCE [LARGE SCALE GENOMIC DNA]</scope>
    <source>
        <strain evidence="6">JCM 31486</strain>
    </source>
</reference>
<dbReference type="SUPFAM" id="SSF81665">
    <property type="entry name" value="Calcium ATPase, transmembrane domain M"/>
    <property type="match status" value="1"/>
</dbReference>
<keyword evidence="3" id="KW-0472">Membrane</keyword>
<dbReference type="PANTHER" id="PTHR43294">
    <property type="entry name" value="SODIUM/POTASSIUM-TRANSPORTING ATPASE SUBUNIT ALPHA"/>
    <property type="match status" value="1"/>
</dbReference>
<dbReference type="Pfam" id="PF00689">
    <property type="entry name" value="Cation_ATPase_C"/>
    <property type="match status" value="1"/>
</dbReference>
<evidence type="ECO:0000256" key="2">
    <source>
        <dbReference type="ARBA" id="ARBA00022475"/>
    </source>
</evidence>
<sequence>MVLLDDSFASIAAAVELGRSVYQNIRKFLIYLFSHNIGELVPILAATAVGFPLVPLSAVQVLAIDLGSDVLPALALGTEPPEPGVMKTPPRSPRQPLFSAALVRRFLFLGCIQAAVVTAVFFWHISTAGIPFSAFTADNPVYREALTSPSAATGSACSTSDCCPIGHCSPPKPSGWR</sequence>
<feature type="transmembrane region" description="Helical" evidence="3">
    <location>
        <begin position="106"/>
        <end position="125"/>
    </location>
</feature>
<keyword evidence="3" id="KW-0812">Transmembrane</keyword>
<dbReference type="EMBL" id="JBHTIS010002436">
    <property type="protein sequence ID" value="MFD1049843.1"/>
    <property type="molecule type" value="Genomic_DNA"/>
</dbReference>
<dbReference type="Gene3D" id="1.20.1110.10">
    <property type="entry name" value="Calcium-transporting ATPase, transmembrane domain"/>
    <property type="match status" value="1"/>
</dbReference>
<keyword evidence="3" id="KW-1133">Transmembrane helix</keyword>
<name>A0ABW3MI80_9PSEU</name>
<evidence type="ECO:0000313" key="5">
    <source>
        <dbReference type="EMBL" id="MFD1049843.1"/>
    </source>
</evidence>
<keyword evidence="2" id="KW-1003">Cell membrane</keyword>